<dbReference type="InterPro" id="IPR006612">
    <property type="entry name" value="THAP_Znf"/>
</dbReference>
<dbReference type="GO" id="GO:0008270">
    <property type="term" value="F:zinc ion binding"/>
    <property type="evidence" value="ECO:0007669"/>
    <property type="project" value="UniProtKB-KW"/>
</dbReference>
<dbReference type="AlphaFoldDB" id="A0AAV8ZLB7"/>
<keyword evidence="2 5" id="KW-0863">Zinc-finger</keyword>
<evidence type="ECO:0000256" key="4">
    <source>
        <dbReference type="ARBA" id="ARBA00023125"/>
    </source>
</evidence>
<gene>
    <name evidence="7" type="ORF">NQ314_003766</name>
</gene>
<dbReference type="EMBL" id="JANEYF010001093">
    <property type="protein sequence ID" value="KAJ8966058.1"/>
    <property type="molecule type" value="Genomic_DNA"/>
</dbReference>
<dbReference type="PANTHER" id="PTHR46600">
    <property type="entry name" value="THAP DOMAIN-CONTAINING"/>
    <property type="match status" value="1"/>
</dbReference>
<dbReference type="PANTHER" id="PTHR46600:SF11">
    <property type="entry name" value="THAP DOMAIN-CONTAINING PROTEIN 10"/>
    <property type="match status" value="1"/>
</dbReference>
<sequence>MPSFCCVVNCGSIRNRDENVTFFRIPAILHFKHKTNLNELSAKRRQKWLNAIKRADFPESKQKDAVVCSRHFISGKPAELTDELNPDWAPSVNMGYDKTLNANRMERFERKRKRLAEARAIEVLLVTFTL</sequence>
<accession>A0AAV8ZLB7</accession>
<reference evidence="7" key="1">
    <citation type="journal article" date="2023" name="Insect Mol. Biol.">
        <title>Genome sequencing provides insights into the evolution of gene families encoding plant cell wall-degrading enzymes in longhorned beetles.</title>
        <authorList>
            <person name="Shin N.R."/>
            <person name="Okamura Y."/>
            <person name="Kirsch R."/>
            <person name="Pauchet Y."/>
        </authorList>
    </citation>
    <scope>NUCLEOTIDE SEQUENCE</scope>
    <source>
        <strain evidence="7">RBIC_L_NR</strain>
    </source>
</reference>
<dbReference type="GO" id="GO:0043565">
    <property type="term" value="F:sequence-specific DNA binding"/>
    <property type="evidence" value="ECO:0007669"/>
    <property type="project" value="InterPro"/>
</dbReference>
<evidence type="ECO:0000256" key="1">
    <source>
        <dbReference type="ARBA" id="ARBA00022723"/>
    </source>
</evidence>
<dbReference type="Proteomes" id="UP001162156">
    <property type="component" value="Unassembled WGS sequence"/>
</dbReference>
<name>A0AAV8ZLB7_9CUCU</name>
<evidence type="ECO:0000313" key="8">
    <source>
        <dbReference type="Proteomes" id="UP001162156"/>
    </source>
</evidence>
<keyword evidence="1" id="KW-0479">Metal-binding</keyword>
<comment type="caution">
    <text evidence="7">The sequence shown here is derived from an EMBL/GenBank/DDBJ whole genome shotgun (WGS) entry which is preliminary data.</text>
</comment>
<evidence type="ECO:0000256" key="5">
    <source>
        <dbReference type="PROSITE-ProRule" id="PRU00309"/>
    </source>
</evidence>
<evidence type="ECO:0000256" key="2">
    <source>
        <dbReference type="ARBA" id="ARBA00022771"/>
    </source>
</evidence>
<evidence type="ECO:0000256" key="3">
    <source>
        <dbReference type="ARBA" id="ARBA00022833"/>
    </source>
</evidence>
<evidence type="ECO:0000259" key="6">
    <source>
        <dbReference type="PROSITE" id="PS50950"/>
    </source>
</evidence>
<dbReference type="PROSITE" id="PS50950">
    <property type="entry name" value="ZF_THAP"/>
    <property type="match status" value="1"/>
</dbReference>
<organism evidence="7 8">
    <name type="scientific">Rhamnusium bicolor</name>
    <dbReference type="NCBI Taxonomy" id="1586634"/>
    <lineage>
        <taxon>Eukaryota</taxon>
        <taxon>Metazoa</taxon>
        <taxon>Ecdysozoa</taxon>
        <taxon>Arthropoda</taxon>
        <taxon>Hexapoda</taxon>
        <taxon>Insecta</taxon>
        <taxon>Pterygota</taxon>
        <taxon>Neoptera</taxon>
        <taxon>Endopterygota</taxon>
        <taxon>Coleoptera</taxon>
        <taxon>Polyphaga</taxon>
        <taxon>Cucujiformia</taxon>
        <taxon>Chrysomeloidea</taxon>
        <taxon>Cerambycidae</taxon>
        <taxon>Lepturinae</taxon>
        <taxon>Rhagiini</taxon>
        <taxon>Rhamnusium</taxon>
    </lineage>
</organism>
<keyword evidence="3" id="KW-0862">Zinc</keyword>
<evidence type="ECO:0000313" key="7">
    <source>
        <dbReference type="EMBL" id="KAJ8966058.1"/>
    </source>
</evidence>
<dbReference type="Pfam" id="PF05485">
    <property type="entry name" value="THAP"/>
    <property type="match status" value="1"/>
</dbReference>
<dbReference type="InterPro" id="IPR026516">
    <property type="entry name" value="THAP1/10"/>
</dbReference>
<protein>
    <recommendedName>
        <fullName evidence="6">THAP-type domain-containing protein</fullName>
    </recommendedName>
</protein>
<feature type="domain" description="THAP-type" evidence="6">
    <location>
        <begin position="1"/>
        <end position="93"/>
    </location>
</feature>
<keyword evidence="8" id="KW-1185">Reference proteome</keyword>
<keyword evidence="4 5" id="KW-0238">DNA-binding</keyword>
<proteinExistence type="predicted"/>
<dbReference type="SMART" id="SM00980">
    <property type="entry name" value="THAP"/>
    <property type="match status" value="1"/>
</dbReference>
<dbReference type="SUPFAM" id="SSF57716">
    <property type="entry name" value="Glucocorticoid receptor-like (DNA-binding domain)"/>
    <property type="match status" value="1"/>
</dbReference>